<evidence type="ECO:0000313" key="2">
    <source>
        <dbReference type="Proteomes" id="UP001164250"/>
    </source>
</evidence>
<sequence length="163" mass="18131">MPCEKNEWPIEAKLGKAKSNSIVSFAGVAHTPNLYSQDDLTKAFVQTINQGSNVISMDFHLQQQAILLEALLNDAAISVNQWVWGPDRLMLGMYMHSMLINAHVAGVNDIVFAHSNKQLFIVTCGDDKTIKVWDAVAGRRQYMFEGHEAPVYSFVFSTAIDGK</sequence>
<reference evidence="2" key="1">
    <citation type="journal article" date="2023" name="G3 (Bethesda)">
        <title>Genome assembly and association tests identify interacting loci associated with vigor, precocity, and sex in interspecific pistachio rootstocks.</title>
        <authorList>
            <person name="Palmer W."/>
            <person name="Jacygrad E."/>
            <person name="Sagayaradj S."/>
            <person name="Cavanaugh K."/>
            <person name="Han R."/>
            <person name="Bertier L."/>
            <person name="Beede B."/>
            <person name="Kafkas S."/>
            <person name="Golino D."/>
            <person name="Preece J."/>
            <person name="Michelmore R."/>
        </authorList>
    </citation>
    <scope>NUCLEOTIDE SEQUENCE [LARGE SCALE GENOMIC DNA]</scope>
</reference>
<organism evidence="1 2">
    <name type="scientific">Pistacia atlantica</name>
    <dbReference type="NCBI Taxonomy" id="434234"/>
    <lineage>
        <taxon>Eukaryota</taxon>
        <taxon>Viridiplantae</taxon>
        <taxon>Streptophyta</taxon>
        <taxon>Embryophyta</taxon>
        <taxon>Tracheophyta</taxon>
        <taxon>Spermatophyta</taxon>
        <taxon>Magnoliopsida</taxon>
        <taxon>eudicotyledons</taxon>
        <taxon>Gunneridae</taxon>
        <taxon>Pentapetalae</taxon>
        <taxon>rosids</taxon>
        <taxon>malvids</taxon>
        <taxon>Sapindales</taxon>
        <taxon>Anacardiaceae</taxon>
        <taxon>Pistacia</taxon>
    </lineage>
</organism>
<comment type="caution">
    <text evidence="1">The sequence shown here is derived from an EMBL/GenBank/DDBJ whole genome shotgun (WGS) entry which is preliminary data.</text>
</comment>
<dbReference type="EMBL" id="CM047909">
    <property type="protein sequence ID" value="KAJ0079754.1"/>
    <property type="molecule type" value="Genomic_DNA"/>
</dbReference>
<proteinExistence type="predicted"/>
<name>A0ACC1A0L4_9ROSI</name>
<evidence type="ECO:0000313" key="1">
    <source>
        <dbReference type="EMBL" id="KAJ0079754.1"/>
    </source>
</evidence>
<gene>
    <name evidence="1" type="ORF">Patl1_24444</name>
</gene>
<dbReference type="Proteomes" id="UP001164250">
    <property type="component" value="Chromosome 13"/>
</dbReference>
<accession>A0ACC1A0L4</accession>
<protein>
    <submittedName>
        <fullName evidence="1">Uncharacterized protein</fullName>
    </submittedName>
</protein>
<keyword evidence="2" id="KW-1185">Reference proteome</keyword>